<dbReference type="AlphaFoldDB" id="A0A3N1LCP6"/>
<dbReference type="Proteomes" id="UP000278222">
    <property type="component" value="Unassembled WGS sequence"/>
</dbReference>
<dbReference type="InterPro" id="IPR038268">
    <property type="entry name" value="RHH_sf"/>
</dbReference>
<gene>
    <name evidence="2" type="ORF">EDC65_2670</name>
</gene>
<organism evidence="2 3">
    <name type="scientific">Stella humosa</name>
    <dbReference type="NCBI Taxonomy" id="94"/>
    <lineage>
        <taxon>Bacteria</taxon>
        <taxon>Pseudomonadati</taxon>
        <taxon>Pseudomonadota</taxon>
        <taxon>Alphaproteobacteria</taxon>
        <taxon>Rhodospirillales</taxon>
        <taxon>Stellaceae</taxon>
        <taxon>Stella</taxon>
    </lineage>
</organism>
<feature type="domain" description="Ribbon-helix-helix" evidence="1">
    <location>
        <begin position="10"/>
        <end position="69"/>
    </location>
</feature>
<dbReference type="Pfam" id="PF13467">
    <property type="entry name" value="RHH_4"/>
    <property type="match status" value="1"/>
</dbReference>
<sequence length="79" mass="8450">MIDPAEARLRKHSVVIAGHRTSVSLEAAFWDALRAIATADGRSVAALIADIDRRRTGNLSGAIRVFILQRAARGGLPTT</sequence>
<reference evidence="2 3" key="1">
    <citation type="submission" date="2018-11" db="EMBL/GenBank/DDBJ databases">
        <title>Genomic Encyclopedia of Type Strains, Phase IV (KMG-IV): sequencing the most valuable type-strain genomes for metagenomic binning, comparative biology and taxonomic classification.</title>
        <authorList>
            <person name="Goeker M."/>
        </authorList>
    </citation>
    <scope>NUCLEOTIDE SEQUENCE [LARGE SCALE GENOMIC DNA]</scope>
    <source>
        <strain evidence="2 3">DSM 5900</strain>
    </source>
</reference>
<dbReference type="RefSeq" id="WP_245978331.1">
    <property type="nucleotide sequence ID" value="NZ_AP019700.1"/>
</dbReference>
<dbReference type="GO" id="GO:0003677">
    <property type="term" value="F:DNA binding"/>
    <property type="evidence" value="ECO:0007669"/>
    <property type="project" value="UniProtKB-KW"/>
</dbReference>
<dbReference type="InterPro" id="IPR027373">
    <property type="entry name" value="RHH_dom"/>
</dbReference>
<dbReference type="EMBL" id="RJKX01000014">
    <property type="protein sequence ID" value="ROP90811.1"/>
    <property type="molecule type" value="Genomic_DNA"/>
</dbReference>
<name>A0A3N1LCP6_9PROT</name>
<evidence type="ECO:0000313" key="3">
    <source>
        <dbReference type="Proteomes" id="UP000278222"/>
    </source>
</evidence>
<keyword evidence="2" id="KW-0238">DNA-binding</keyword>
<comment type="caution">
    <text evidence="2">The sequence shown here is derived from an EMBL/GenBank/DDBJ whole genome shotgun (WGS) entry which is preliminary data.</text>
</comment>
<evidence type="ECO:0000259" key="1">
    <source>
        <dbReference type="Pfam" id="PF13467"/>
    </source>
</evidence>
<keyword evidence="3" id="KW-1185">Reference proteome</keyword>
<proteinExistence type="predicted"/>
<evidence type="ECO:0000313" key="2">
    <source>
        <dbReference type="EMBL" id="ROP90811.1"/>
    </source>
</evidence>
<protein>
    <submittedName>
        <fullName evidence="2">Putative DNA-binding ribbon-helix-helix protein</fullName>
    </submittedName>
</protein>
<dbReference type="Gene3D" id="1.10.3990.20">
    <property type="entry name" value="protein bp1543"/>
    <property type="match status" value="1"/>
</dbReference>
<accession>A0A3N1LCP6</accession>